<feature type="transmembrane region" description="Helical" evidence="7">
    <location>
        <begin position="211"/>
        <end position="229"/>
    </location>
</feature>
<keyword evidence="6 7" id="KW-0472">Membrane</keyword>
<dbReference type="SUPFAM" id="SSF161098">
    <property type="entry name" value="MetI-like"/>
    <property type="match status" value="1"/>
</dbReference>
<feature type="transmembrane region" description="Helical" evidence="7">
    <location>
        <begin position="12"/>
        <end position="31"/>
    </location>
</feature>
<feature type="domain" description="ABC transmembrane type-1" evidence="8">
    <location>
        <begin position="77"/>
        <end position="292"/>
    </location>
</feature>
<gene>
    <name evidence="9" type="ORF">GC093_07240</name>
</gene>
<proteinExistence type="inferred from homology"/>
<feature type="transmembrane region" description="Helical" evidence="7">
    <location>
        <begin position="81"/>
        <end position="102"/>
    </location>
</feature>
<dbReference type="InterPro" id="IPR035906">
    <property type="entry name" value="MetI-like_sf"/>
</dbReference>
<evidence type="ECO:0000256" key="2">
    <source>
        <dbReference type="ARBA" id="ARBA00022448"/>
    </source>
</evidence>
<dbReference type="GO" id="GO:0055085">
    <property type="term" value="P:transmembrane transport"/>
    <property type="evidence" value="ECO:0007669"/>
    <property type="project" value="InterPro"/>
</dbReference>
<keyword evidence="5 7" id="KW-1133">Transmembrane helix</keyword>
<keyword evidence="2 7" id="KW-0813">Transport</keyword>
<dbReference type="EMBL" id="WHOD01000027">
    <property type="protein sequence ID" value="NOU93027.1"/>
    <property type="molecule type" value="Genomic_DNA"/>
</dbReference>
<dbReference type="Pfam" id="PF00528">
    <property type="entry name" value="BPD_transp_1"/>
    <property type="match status" value="1"/>
</dbReference>
<name>A0A972GLQ6_9BACL</name>
<dbReference type="Proteomes" id="UP000641588">
    <property type="component" value="Unassembled WGS sequence"/>
</dbReference>
<comment type="similarity">
    <text evidence="7">Belongs to the binding-protein-dependent transport system permease family.</text>
</comment>
<dbReference type="Gene3D" id="1.10.3720.10">
    <property type="entry name" value="MetI-like"/>
    <property type="match status" value="1"/>
</dbReference>
<keyword evidence="10" id="KW-1185">Reference proteome</keyword>
<feature type="transmembrane region" description="Helical" evidence="7">
    <location>
        <begin position="123"/>
        <end position="148"/>
    </location>
</feature>
<organism evidence="9 10">
    <name type="scientific">Paenibacillus foliorum</name>
    <dbReference type="NCBI Taxonomy" id="2654974"/>
    <lineage>
        <taxon>Bacteria</taxon>
        <taxon>Bacillati</taxon>
        <taxon>Bacillota</taxon>
        <taxon>Bacilli</taxon>
        <taxon>Bacillales</taxon>
        <taxon>Paenibacillaceae</taxon>
        <taxon>Paenibacillus</taxon>
    </lineage>
</organism>
<evidence type="ECO:0000313" key="9">
    <source>
        <dbReference type="EMBL" id="NOU93027.1"/>
    </source>
</evidence>
<evidence type="ECO:0000256" key="6">
    <source>
        <dbReference type="ARBA" id="ARBA00023136"/>
    </source>
</evidence>
<comment type="subcellular location">
    <subcellularLocation>
        <location evidence="1 7">Cell membrane</location>
        <topology evidence="1 7">Multi-pass membrane protein</topology>
    </subcellularLocation>
</comment>
<feature type="transmembrane region" description="Helical" evidence="7">
    <location>
        <begin position="168"/>
        <end position="190"/>
    </location>
</feature>
<sequence>MRLVSRSLMDNIVKHPILYVMALPVLLYYAIFHYFPMYGVIIAFQDYVPGRGIAESDWVGLKHFKDFLSDVYFLRVLKNTIVINLYLLIFAFPFAIIFALLLNEIVGQKFRKLTQTVTYMPHFISVVVICGIMLDFTKSTGLITHMLHVLFGIDPVNLLSKVEMFKPLFVGMSIWQEFGWESIIYFAAIAGVNPSLYEAAMIDGASRFKRAIHITIPSIAPTIIILLILKIGNLLSLGWEKIILLYNPMIYESADVISTYVYRRGLIMFEYSFGSSVGLFNSIINFILLITANYLSRKLNETSLW</sequence>
<protein>
    <submittedName>
        <fullName evidence="9">ABC transporter permease subunit</fullName>
    </submittedName>
</protein>
<feature type="transmembrane region" description="Helical" evidence="7">
    <location>
        <begin position="273"/>
        <end position="295"/>
    </location>
</feature>
<dbReference type="AlphaFoldDB" id="A0A972GLQ6"/>
<dbReference type="PANTHER" id="PTHR43227">
    <property type="entry name" value="BLL4140 PROTEIN"/>
    <property type="match status" value="1"/>
</dbReference>
<dbReference type="PROSITE" id="PS50928">
    <property type="entry name" value="ABC_TM1"/>
    <property type="match status" value="1"/>
</dbReference>
<dbReference type="GO" id="GO:0005886">
    <property type="term" value="C:plasma membrane"/>
    <property type="evidence" value="ECO:0007669"/>
    <property type="project" value="UniProtKB-SubCell"/>
</dbReference>
<evidence type="ECO:0000313" key="10">
    <source>
        <dbReference type="Proteomes" id="UP000641588"/>
    </source>
</evidence>
<accession>A0A972GLQ6</accession>
<evidence type="ECO:0000256" key="1">
    <source>
        <dbReference type="ARBA" id="ARBA00004651"/>
    </source>
</evidence>
<evidence type="ECO:0000256" key="7">
    <source>
        <dbReference type="RuleBase" id="RU363032"/>
    </source>
</evidence>
<evidence type="ECO:0000256" key="5">
    <source>
        <dbReference type="ARBA" id="ARBA00022989"/>
    </source>
</evidence>
<dbReference type="InterPro" id="IPR050809">
    <property type="entry name" value="UgpAE/MalFG_permease"/>
</dbReference>
<evidence type="ECO:0000259" key="8">
    <source>
        <dbReference type="PROSITE" id="PS50928"/>
    </source>
</evidence>
<keyword evidence="3" id="KW-1003">Cell membrane</keyword>
<evidence type="ECO:0000256" key="3">
    <source>
        <dbReference type="ARBA" id="ARBA00022475"/>
    </source>
</evidence>
<evidence type="ECO:0000256" key="4">
    <source>
        <dbReference type="ARBA" id="ARBA00022692"/>
    </source>
</evidence>
<dbReference type="RefSeq" id="WP_171651222.1">
    <property type="nucleotide sequence ID" value="NZ_WHOD01000027.1"/>
</dbReference>
<comment type="caution">
    <text evidence="9">The sequence shown here is derived from an EMBL/GenBank/DDBJ whole genome shotgun (WGS) entry which is preliminary data.</text>
</comment>
<reference evidence="9" key="1">
    <citation type="submission" date="2019-10" db="EMBL/GenBank/DDBJ databases">
        <title>Description of Paenibacillus glebae sp. nov.</title>
        <authorList>
            <person name="Carlier A."/>
            <person name="Qi S."/>
        </authorList>
    </citation>
    <scope>NUCLEOTIDE SEQUENCE</scope>
    <source>
        <strain evidence="9">LMG 31456</strain>
    </source>
</reference>
<dbReference type="PANTHER" id="PTHR43227:SF11">
    <property type="entry name" value="BLL4140 PROTEIN"/>
    <property type="match status" value="1"/>
</dbReference>
<dbReference type="InterPro" id="IPR000515">
    <property type="entry name" value="MetI-like"/>
</dbReference>
<keyword evidence="4 7" id="KW-0812">Transmembrane</keyword>